<dbReference type="Proteomes" id="UP000198900">
    <property type="component" value="Unassembled WGS sequence"/>
</dbReference>
<evidence type="ECO:0000313" key="2">
    <source>
        <dbReference type="EMBL" id="SDJ57328.1"/>
    </source>
</evidence>
<accession>A0A7Z7BM62</accession>
<feature type="signal peptide" evidence="1">
    <location>
        <begin position="1"/>
        <end position="35"/>
    </location>
</feature>
<feature type="chain" id="PRO_5030956655" evidence="1">
    <location>
        <begin position="36"/>
        <end position="175"/>
    </location>
</feature>
<sequence>MSTSHVRGACRTERGSHLFTGTALFLALLSTSAFADDAQQCKAAGGSLLVGHVLSPPQFQDGMFKKGVELSHTHLSLKGDSDGKRYDVAIDNVFASGYQENSKVVPAPLNSIRVGDKLEVCGIPFKGGIHWVHNNCGDTPTKSDPNGWLKVIQEDGSAGSNLEDSQQYCYLWHRK</sequence>
<protein>
    <submittedName>
        <fullName evidence="2">Uncharacterized protein</fullName>
    </submittedName>
</protein>
<reference evidence="2" key="1">
    <citation type="submission" date="2016-10" db="EMBL/GenBank/DDBJ databases">
        <authorList>
            <person name="Varghese N."/>
            <person name="Submissions S."/>
        </authorList>
    </citation>
    <scope>NUCLEOTIDE SEQUENCE [LARGE SCALE GENOMIC DNA]</scope>
    <source>
        <strain evidence="2">YR281</strain>
    </source>
</reference>
<evidence type="ECO:0000256" key="1">
    <source>
        <dbReference type="SAM" id="SignalP"/>
    </source>
</evidence>
<dbReference type="RefSeq" id="WP_244187114.1">
    <property type="nucleotide sequence ID" value="NZ_FNDI01000066.1"/>
</dbReference>
<dbReference type="EMBL" id="FNDI01000066">
    <property type="protein sequence ID" value="SDJ57328.1"/>
    <property type="molecule type" value="Genomic_DNA"/>
</dbReference>
<keyword evidence="3" id="KW-1185">Reference proteome</keyword>
<proteinExistence type="predicted"/>
<evidence type="ECO:0000313" key="3">
    <source>
        <dbReference type="Proteomes" id="UP000198900"/>
    </source>
</evidence>
<gene>
    <name evidence="2" type="ORF">SAMN04487926_1663</name>
</gene>
<organism evidence="2 3">
    <name type="scientific">Paraburkholderia steynii</name>
    <dbReference type="NCBI Taxonomy" id="1245441"/>
    <lineage>
        <taxon>Bacteria</taxon>
        <taxon>Pseudomonadati</taxon>
        <taxon>Pseudomonadota</taxon>
        <taxon>Betaproteobacteria</taxon>
        <taxon>Burkholderiales</taxon>
        <taxon>Burkholderiaceae</taxon>
        <taxon>Paraburkholderia</taxon>
    </lineage>
</organism>
<dbReference type="AlphaFoldDB" id="A0A7Z7BM62"/>
<comment type="caution">
    <text evidence="2">The sequence shown here is derived from an EMBL/GenBank/DDBJ whole genome shotgun (WGS) entry which is preliminary data.</text>
</comment>
<keyword evidence="1" id="KW-0732">Signal</keyword>
<name>A0A7Z7BM62_9BURK</name>